<dbReference type="AlphaFoldDB" id="A0A0L8GLD9"/>
<comment type="function">
    <text evidence="8 9">Required for the first step of diphthamide biosynthesis, a post-translational modification of histidine which occurs in elongation factor 2. DPH1 and DPH2 transfer a 3-amino-3-carboxypropyl (ACP) group from S-adenosyl-L-methionine (SAM) to a histidine residue, the reaction is assisted by a reduction system comprising DPH3 and a NADH-dependent reductase. Facilitates the reduction of the catalytic iron-sulfur cluster found in the DPH1 subunit.</text>
</comment>
<dbReference type="OrthoDB" id="449241at2759"/>
<dbReference type="InterPro" id="IPR042265">
    <property type="entry name" value="DPH1/DPH2_3"/>
</dbReference>
<dbReference type="GO" id="GO:0017183">
    <property type="term" value="P:protein histidyl modification to diphthamide"/>
    <property type="evidence" value="ECO:0007669"/>
    <property type="project" value="UniProtKB-UniPathway"/>
</dbReference>
<evidence type="ECO:0000313" key="10">
    <source>
        <dbReference type="EMBL" id="KOF77420.1"/>
    </source>
</evidence>
<dbReference type="PANTHER" id="PTHR10762">
    <property type="entry name" value="DIPHTHAMIDE BIOSYNTHESIS PROTEIN"/>
    <property type="match status" value="1"/>
</dbReference>
<name>A0A0L8GLD9_OCTBM</name>
<evidence type="ECO:0000256" key="7">
    <source>
        <dbReference type="ARBA" id="ARBA00023014"/>
    </source>
</evidence>
<evidence type="ECO:0000256" key="3">
    <source>
        <dbReference type="ARBA" id="ARBA00006179"/>
    </source>
</evidence>
<dbReference type="GO" id="GO:0046872">
    <property type="term" value="F:metal ion binding"/>
    <property type="evidence" value="ECO:0007669"/>
    <property type="project" value="UniProtKB-KW"/>
</dbReference>
<comment type="cofactor">
    <cofactor evidence="1">
        <name>[4Fe-4S] cluster</name>
        <dbReference type="ChEBI" id="CHEBI:49883"/>
    </cofactor>
</comment>
<evidence type="ECO:0000256" key="2">
    <source>
        <dbReference type="ARBA" id="ARBA00005156"/>
    </source>
</evidence>
<evidence type="ECO:0000256" key="4">
    <source>
        <dbReference type="ARBA" id="ARBA00021914"/>
    </source>
</evidence>
<gene>
    <name evidence="10" type="ORF">OCBIM_22032125mg</name>
</gene>
<comment type="similarity">
    <text evidence="3 9">Belongs to the DPH1/DPH2 family. DPH2 subfamily.</text>
</comment>
<dbReference type="SFLD" id="SFLDS00032">
    <property type="entry name" value="Radical_SAM_3-amino-3-carboxyp"/>
    <property type="match status" value="1"/>
</dbReference>
<evidence type="ECO:0000256" key="9">
    <source>
        <dbReference type="RuleBase" id="RU364133"/>
    </source>
</evidence>
<dbReference type="InterPro" id="IPR016435">
    <property type="entry name" value="DPH1/DPH2"/>
</dbReference>
<dbReference type="NCBIfam" id="TIGR00322">
    <property type="entry name" value="diphth2_R"/>
    <property type="match status" value="1"/>
</dbReference>
<accession>A0A0L8GLD9</accession>
<dbReference type="EMBL" id="KQ421454">
    <property type="protein sequence ID" value="KOF77420.1"/>
    <property type="molecule type" value="Genomic_DNA"/>
</dbReference>
<dbReference type="Pfam" id="PF01866">
    <property type="entry name" value="Diphthamide_syn"/>
    <property type="match status" value="1"/>
</dbReference>
<evidence type="ECO:0000256" key="6">
    <source>
        <dbReference type="ARBA" id="ARBA00023004"/>
    </source>
</evidence>
<comment type="pathway">
    <text evidence="2 9">Protein modification; peptidyl-diphthamide biosynthesis.</text>
</comment>
<dbReference type="FunFam" id="3.40.50.11860:FF:000001">
    <property type="entry name" value="2-(3-amino-3-carboxypropyl)histidine synthase subunit 2"/>
    <property type="match status" value="1"/>
</dbReference>
<dbReference type="OMA" id="QIWNENH"/>
<proteinExistence type="inferred from homology"/>
<dbReference type="PANTHER" id="PTHR10762:SF2">
    <property type="entry name" value="2-(3-AMINO-3-CARBOXYPROPYL)HISTIDINE SYNTHASE SUBUNIT 2"/>
    <property type="match status" value="1"/>
</dbReference>
<keyword evidence="7 9" id="KW-0411">Iron-sulfur</keyword>
<dbReference type="SFLD" id="SFLDF00408">
    <property type="entry name" value="Diphthamide_biosynthesis_famil"/>
    <property type="match status" value="1"/>
</dbReference>
<evidence type="ECO:0000256" key="8">
    <source>
        <dbReference type="ARBA" id="ARBA00045159"/>
    </source>
</evidence>
<dbReference type="InterPro" id="IPR042263">
    <property type="entry name" value="DPH1/DPH2_1"/>
</dbReference>
<protein>
    <recommendedName>
        <fullName evidence="4 9">2-(3-amino-3-carboxypropyl)histidine synthase subunit 2</fullName>
    </recommendedName>
</protein>
<dbReference type="UniPathway" id="UPA00559"/>
<dbReference type="STRING" id="37653.A0A0L8GLD9"/>
<keyword evidence="5 9" id="KW-0479">Metal-binding</keyword>
<dbReference type="KEGG" id="obi:106876281"/>
<dbReference type="Gene3D" id="3.40.50.11840">
    <property type="entry name" value="Diphthamide synthesis DPH1/DPH2 domain 1"/>
    <property type="match status" value="1"/>
</dbReference>
<dbReference type="GO" id="GO:0090560">
    <property type="term" value="F:2-(3-amino-3-carboxypropyl)histidine synthase activity"/>
    <property type="evidence" value="ECO:0007669"/>
    <property type="project" value="InterPro"/>
</dbReference>
<evidence type="ECO:0000256" key="5">
    <source>
        <dbReference type="ARBA" id="ARBA00022723"/>
    </source>
</evidence>
<dbReference type="GO" id="GO:0051536">
    <property type="term" value="F:iron-sulfur cluster binding"/>
    <property type="evidence" value="ECO:0007669"/>
    <property type="project" value="UniProtKB-KW"/>
</dbReference>
<dbReference type="InterPro" id="IPR010014">
    <property type="entry name" value="DHP2"/>
</dbReference>
<reference evidence="10" key="1">
    <citation type="submission" date="2015-07" db="EMBL/GenBank/DDBJ databases">
        <title>MeaNS - Measles Nucleotide Surveillance Program.</title>
        <authorList>
            <person name="Tran T."/>
            <person name="Druce J."/>
        </authorList>
    </citation>
    <scope>NUCLEOTIDE SEQUENCE</scope>
    <source>
        <strain evidence="10">UCB-OBI-ISO-001</strain>
        <tissue evidence="10">Gonad</tissue>
    </source>
</reference>
<keyword evidence="6 9" id="KW-0408">Iron</keyword>
<dbReference type="Gene3D" id="3.40.50.11860">
    <property type="entry name" value="Diphthamide synthesis DPH1/DPH2 domain 3"/>
    <property type="match status" value="1"/>
</dbReference>
<dbReference type="FunFam" id="3.40.50.11840:FF:000002">
    <property type="entry name" value="2-(3-amino-3-carboxypropyl)histidine synthase subunit 2"/>
    <property type="match status" value="1"/>
</dbReference>
<organism evidence="10">
    <name type="scientific">Octopus bimaculoides</name>
    <name type="common">California two-spotted octopus</name>
    <dbReference type="NCBI Taxonomy" id="37653"/>
    <lineage>
        <taxon>Eukaryota</taxon>
        <taxon>Metazoa</taxon>
        <taxon>Spiralia</taxon>
        <taxon>Lophotrochozoa</taxon>
        <taxon>Mollusca</taxon>
        <taxon>Cephalopoda</taxon>
        <taxon>Coleoidea</taxon>
        <taxon>Octopodiformes</taxon>
        <taxon>Octopoda</taxon>
        <taxon>Incirrata</taxon>
        <taxon>Octopodidae</taxon>
        <taxon>Octopus</taxon>
    </lineage>
</organism>
<evidence type="ECO:0000256" key="1">
    <source>
        <dbReference type="ARBA" id="ARBA00001966"/>
    </source>
</evidence>
<sequence>MLLNMADATVDSENAPLLPVAFSSINDVRFQKDVSEESSLHSPTSSTNLIEKYELVRCLQWITNNGFQRVSLQFPDECLVDSAAITAWLDGNVSGKVFVLGDTSYGSCCVDEVSAQHYTADSIIHFGYTCLSPTKRLPVLYIFGRYSIDVEDCCAKFQEIIPDPMSKVIIYYDVRYSHAVDDFKAGITVYENVLITKLNVPTDKLAEENDQGNQEGFSNHSICGRIFTVPDNATISDYSIFFIGEEGLLLTNLMFSFPKCPLFFYNTVSKEVRQETLINKKLMRRYYMIERIKDANIIGIVVGTLGVSDYLQCVHRMESIIKKADKKSYTFVVGKLNVAKLSNFLEIDIFVLVACAENSLIDSKEFFKPIVTPFEVEIALNSSREWTGDYYTDFRPLLPGAIAHVPLSDGPFDNTDVSLITGKLRTLGQSDNQPEPSDTIIARPEALSVTTVKAKDAGEFLAQRSWQGLQPQLGETPVTKAVEGSSGIAWKYSHECS</sequence>
<dbReference type="NCBIfam" id="TIGR00272">
    <property type="entry name" value="DPH2"/>
    <property type="match status" value="1"/>
</dbReference>
<dbReference type="SFLD" id="SFLDG01121">
    <property type="entry name" value="Diphthamide_biosynthesis"/>
    <property type="match status" value="1"/>
</dbReference>